<feature type="domain" description="Glycosyltransferase subfamily 4-like N-terminal" evidence="5">
    <location>
        <begin position="176"/>
        <end position="298"/>
    </location>
</feature>
<keyword evidence="7" id="KW-1185">Reference proteome</keyword>
<dbReference type="GO" id="GO:0009103">
    <property type="term" value="P:lipopolysaccharide biosynthetic process"/>
    <property type="evidence" value="ECO:0007669"/>
    <property type="project" value="TreeGrafter"/>
</dbReference>
<dbReference type="PANTHER" id="PTHR46401:SF2">
    <property type="entry name" value="GLYCOSYLTRANSFERASE WBBK-RELATED"/>
    <property type="match status" value="1"/>
</dbReference>
<reference evidence="6 7" key="1">
    <citation type="submission" date="2017-06" db="EMBL/GenBank/DDBJ databases">
        <authorList>
            <person name="Kim H.J."/>
            <person name="Triplett B.A."/>
        </authorList>
    </citation>
    <scope>NUCLEOTIDE SEQUENCE [LARGE SCALE GENOMIC DNA]</scope>
    <source>
        <strain evidence="6 7">DSM 44715</strain>
    </source>
</reference>
<dbReference type="SUPFAM" id="SSF53756">
    <property type="entry name" value="UDP-Glycosyltransferase/glycogen phosphorylase"/>
    <property type="match status" value="1"/>
</dbReference>
<dbReference type="GO" id="GO:0016757">
    <property type="term" value="F:glycosyltransferase activity"/>
    <property type="evidence" value="ECO:0007669"/>
    <property type="project" value="UniProtKB-KW"/>
</dbReference>
<dbReference type="Proteomes" id="UP000198318">
    <property type="component" value="Unassembled WGS sequence"/>
</dbReference>
<protein>
    <submittedName>
        <fullName evidence="6">Glycosyltransferase involved in cell wall bisynthesis</fullName>
    </submittedName>
</protein>
<dbReference type="InterPro" id="IPR028098">
    <property type="entry name" value="Glyco_trans_4-like_N"/>
</dbReference>
<evidence type="ECO:0000256" key="2">
    <source>
        <dbReference type="ARBA" id="ARBA00022679"/>
    </source>
</evidence>
<gene>
    <name evidence="6" type="ORF">SAMN05443665_104317</name>
</gene>
<name>A0A239NJC5_9ACTN</name>
<keyword evidence="2 6" id="KW-0808">Transferase</keyword>
<evidence type="ECO:0000313" key="6">
    <source>
        <dbReference type="EMBL" id="SNT55027.1"/>
    </source>
</evidence>
<keyword evidence="1" id="KW-0328">Glycosyltransferase</keyword>
<dbReference type="RefSeq" id="WP_218826944.1">
    <property type="nucleotide sequence ID" value="NZ_FZOR01000043.1"/>
</dbReference>
<dbReference type="CDD" id="cd03801">
    <property type="entry name" value="GT4_PimA-like"/>
    <property type="match status" value="1"/>
</dbReference>
<feature type="region of interest" description="Disordered" evidence="3">
    <location>
        <begin position="518"/>
        <end position="543"/>
    </location>
</feature>
<organism evidence="6 7">
    <name type="scientific">Actinomadura meyerae</name>
    <dbReference type="NCBI Taxonomy" id="240840"/>
    <lineage>
        <taxon>Bacteria</taxon>
        <taxon>Bacillati</taxon>
        <taxon>Actinomycetota</taxon>
        <taxon>Actinomycetes</taxon>
        <taxon>Streptosporangiales</taxon>
        <taxon>Thermomonosporaceae</taxon>
        <taxon>Actinomadura</taxon>
    </lineage>
</organism>
<accession>A0A239NJC5</accession>
<evidence type="ECO:0000256" key="1">
    <source>
        <dbReference type="ARBA" id="ARBA00022676"/>
    </source>
</evidence>
<evidence type="ECO:0000259" key="4">
    <source>
        <dbReference type="Pfam" id="PF00534"/>
    </source>
</evidence>
<dbReference type="AlphaFoldDB" id="A0A239NJC5"/>
<evidence type="ECO:0000256" key="3">
    <source>
        <dbReference type="SAM" id="MobiDB-lite"/>
    </source>
</evidence>
<dbReference type="Pfam" id="PF13439">
    <property type="entry name" value="Glyco_transf_4"/>
    <property type="match status" value="1"/>
</dbReference>
<dbReference type="PANTHER" id="PTHR46401">
    <property type="entry name" value="GLYCOSYLTRANSFERASE WBBK-RELATED"/>
    <property type="match status" value="1"/>
</dbReference>
<feature type="domain" description="Glycosyl transferase family 1" evidence="4">
    <location>
        <begin position="328"/>
        <end position="482"/>
    </location>
</feature>
<dbReference type="InterPro" id="IPR001296">
    <property type="entry name" value="Glyco_trans_1"/>
</dbReference>
<dbReference type="EMBL" id="FZOR01000043">
    <property type="protein sequence ID" value="SNT55027.1"/>
    <property type="molecule type" value="Genomic_DNA"/>
</dbReference>
<feature type="compositionally biased region" description="Low complexity" evidence="3">
    <location>
        <begin position="518"/>
        <end position="529"/>
    </location>
</feature>
<sequence length="543" mass="59722">MRNEADRAAVESRGRIVMLVDNDVQRDSRVQKAAASAAGAGWEVHLLGCAPPSRRRKSWTLGGAHVRLVPLQHTLVRDRHGALRATLRRPLAYGHPSVADYRRRLVQSRRADLAASRVAPGGGLRKAWLMARRATAKTQSRWVALRVRQTGSLAAARENPHAPLERLPIRFWQVVLGDRAWRVLDRNLWDWDSAYGKIVDALEPDIVHANDFRMLGIGARAVRRARAKGRDVKLVWDAHEFLPGIRPWGAGPRWHPAMCAHEREYAGDADAVVTVSAALGDLLVERHGLREKPTVVLNAPLAAERAAGGSSEERAPVPDLRELCGIGPDVPLAVYSGSASVQRGLDIMIDALPRLPRLHVALVVATARSEYVRGLLARATGLGVADRLHILPYVPFDQVVEFLSAADAGVIPIHHWPNHEIALITKFFEYSHARLPIVVSDVRAMGGMVRETGQGEVFRAEDLDDYVRALKAVLADPNRYRAVYDERPELLREWTWEAQAEILDAVYTRLLPFAARPAPSPSAGAGPSPDAEPPAGPLVASQD</sequence>
<dbReference type="Pfam" id="PF00534">
    <property type="entry name" value="Glycos_transf_1"/>
    <property type="match status" value="1"/>
</dbReference>
<dbReference type="Gene3D" id="3.40.50.2000">
    <property type="entry name" value="Glycogen Phosphorylase B"/>
    <property type="match status" value="2"/>
</dbReference>
<proteinExistence type="predicted"/>
<evidence type="ECO:0000313" key="7">
    <source>
        <dbReference type="Proteomes" id="UP000198318"/>
    </source>
</evidence>
<evidence type="ECO:0000259" key="5">
    <source>
        <dbReference type="Pfam" id="PF13439"/>
    </source>
</evidence>